<protein>
    <recommendedName>
        <fullName evidence="3">Beta-galactosidase</fullName>
    </recommendedName>
</protein>
<dbReference type="Proteomes" id="UP000306509">
    <property type="component" value="Unassembled WGS sequence"/>
</dbReference>
<evidence type="ECO:0000313" key="1">
    <source>
        <dbReference type="EMBL" id="TLD02578.1"/>
    </source>
</evidence>
<evidence type="ECO:0000313" key="2">
    <source>
        <dbReference type="Proteomes" id="UP000306509"/>
    </source>
</evidence>
<proteinExistence type="predicted"/>
<accession>A0A4V6HSE0</accession>
<comment type="caution">
    <text evidence="1">The sequence shown here is derived from an EMBL/GenBank/DDBJ whole genome shotgun (WGS) entry which is preliminary data.</text>
</comment>
<dbReference type="EMBL" id="QGQD01000012">
    <property type="protein sequence ID" value="TLD02578.1"/>
    <property type="molecule type" value="Genomic_DNA"/>
</dbReference>
<dbReference type="InterPro" id="IPR053161">
    <property type="entry name" value="Ulvan_degrading_GH"/>
</dbReference>
<sequence length="721" mass="82245">MQRWCQEHQLKFTGHVLHEDSLTTQTVMQGSLMRFYEYMDYPGVDVLTEENECWWIVKQVVSVARQLDKKWVLSELYGCTGWQMDFEAYKNTGDWQALFGINLRCPHLSWYTMKGEAKRDFPASIFHQSAWYEEYHYLEDYYSRIHAVLSEGEPDQELLVLNPIESVWARAYSGAFSGLEPRDTEILKLEEQYQQVFHTLVKSRIDFDYGEEDILSRHGRVEDGRLIVGRCAYKKVLVAGMEIIRSSTIQLLEEFVKQGGTVIFAGDVPGYVDTVLSDRAKKLAESAITVPFQSEDIAGQCRSGNEIGIQGEGEEYIFAQVRLDGFSKTVMLLNVNRKKGFRNLTICLGKGESAELWDARTGMASIPEQYHKDGEIFVKTDIEKGEEKLYILTSSKRDLPEEKQKDVKLDRILLENNKFSYKLGEANICVLDMVSIETEAGDVIPYMEVLKADQELRDIYGVPHRGGEMLQPWYENKNVGADGALGRIRLCYAFEADYIPDSLTVAVEDLEHISGMKINGQPVFTKSVGKWLDICFDKIHIPGSLLQTGKNQITMEYDYYRICGVEAVYLLGEFGVRTDSKGAFAKLTELPDKLLIGDITSQGLPFYSGCLSYYIEGTDEKYMQVKIPKWEGACLKCIGKEEKTIAFAPYEADIHSLKEIQLYLTRRNTFGPLHQLPAKSIAYGPANFLTRGNEWSDAYVLYPQGIMEFPEFYLISEDGTK</sequence>
<reference evidence="1 2" key="1">
    <citation type="journal article" date="2019" name="Anaerobe">
        <title>Detection of Robinsoniella peoriensis in multiple bone samples of a trauma patient.</title>
        <authorList>
            <person name="Schrottner P."/>
            <person name="Hartwich K."/>
            <person name="Bunk B."/>
            <person name="Schober I."/>
            <person name="Helbig S."/>
            <person name="Rudolph W.W."/>
            <person name="Gunzer F."/>
        </authorList>
    </citation>
    <scope>NUCLEOTIDE SEQUENCE [LARGE SCALE GENOMIC DNA]</scope>
    <source>
        <strain evidence="1 2">DSM 106044</strain>
    </source>
</reference>
<dbReference type="PANTHER" id="PTHR36848:SF2">
    <property type="entry name" value="SECRETED PROTEIN"/>
    <property type="match status" value="1"/>
</dbReference>
<evidence type="ECO:0008006" key="3">
    <source>
        <dbReference type="Google" id="ProtNLM"/>
    </source>
</evidence>
<gene>
    <name evidence="1" type="ORF">DSM106044_00557</name>
</gene>
<organism evidence="1 2">
    <name type="scientific">Robinsoniella peoriensis</name>
    <dbReference type="NCBI Taxonomy" id="180332"/>
    <lineage>
        <taxon>Bacteria</taxon>
        <taxon>Bacillati</taxon>
        <taxon>Bacillota</taxon>
        <taxon>Clostridia</taxon>
        <taxon>Lachnospirales</taxon>
        <taxon>Lachnospiraceae</taxon>
        <taxon>Robinsoniella</taxon>
    </lineage>
</organism>
<dbReference type="CDD" id="cd03143">
    <property type="entry name" value="A4_beta-galactosidase_middle_domain"/>
    <property type="match status" value="1"/>
</dbReference>
<dbReference type="InterPro" id="IPR029062">
    <property type="entry name" value="Class_I_gatase-like"/>
</dbReference>
<dbReference type="PANTHER" id="PTHR36848">
    <property type="entry name" value="DNA-BINDING PROTEIN (PUTATIVE SECRETED PROTEIN)-RELATED"/>
    <property type="match status" value="1"/>
</dbReference>
<dbReference type="AlphaFoldDB" id="A0A4V6HSE0"/>
<name>A0A4V6HSE0_9FIRM</name>
<dbReference type="Gene3D" id="3.40.50.880">
    <property type="match status" value="1"/>
</dbReference>
<dbReference type="STRING" id="180332.GCA_000797495_00850"/>
<keyword evidence="2" id="KW-1185">Reference proteome</keyword>